<comment type="caution">
    <text evidence="1">The sequence shown here is derived from an EMBL/GenBank/DDBJ whole genome shotgun (WGS) entry which is preliminary data.</text>
</comment>
<sequence>MYDLKRLDLADGRHGWVYVCSPTAEVGDDDWSADHAQTHHLPDYIERCAAWRRRYDETRQQQAS</sequence>
<dbReference type="RefSeq" id="WP_345025628.1">
    <property type="nucleotide sequence ID" value="NZ_BAABDO010000255.1"/>
</dbReference>
<gene>
    <name evidence="1" type="ORF">GCM10022416_63910</name>
</gene>
<evidence type="ECO:0000313" key="1">
    <source>
        <dbReference type="EMBL" id="GAA3509883.1"/>
    </source>
</evidence>
<organism evidence="1 2">
    <name type="scientific">Actinomadura keratinilytica</name>
    <dbReference type="NCBI Taxonomy" id="547461"/>
    <lineage>
        <taxon>Bacteria</taxon>
        <taxon>Bacillati</taxon>
        <taxon>Actinomycetota</taxon>
        <taxon>Actinomycetes</taxon>
        <taxon>Streptosporangiales</taxon>
        <taxon>Thermomonosporaceae</taxon>
        <taxon>Actinomadura</taxon>
    </lineage>
</organism>
<protein>
    <submittedName>
        <fullName evidence="1">Uncharacterized protein</fullName>
    </submittedName>
</protein>
<keyword evidence="2" id="KW-1185">Reference proteome</keyword>
<evidence type="ECO:0000313" key="2">
    <source>
        <dbReference type="Proteomes" id="UP001500266"/>
    </source>
</evidence>
<reference evidence="2" key="1">
    <citation type="journal article" date="2019" name="Int. J. Syst. Evol. Microbiol.">
        <title>The Global Catalogue of Microorganisms (GCM) 10K type strain sequencing project: providing services to taxonomists for standard genome sequencing and annotation.</title>
        <authorList>
            <consortium name="The Broad Institute Genomics Platform"/>
            <consortium name="The Broad Institute Genome Sequencing Center for Infectious Disease"/>
            <person name="Wu L."/>
            <person name="Ma J."/>
        </authorList>
    </citation>
    <scope>NUCLEOTIDE SEQUENCE [LARGE SCALE GENOMIC DNA]</scope>
    <source>
        <strain evidence="2">JCM 17316</strain>
    </source>
</reference>
<accession>A0ABP6UJT1</accession>
<dbReference type="Proteomes" id="UP001500266">
    <property type="component" value="Unassembled WGS sequence"/>
</dbReference>
<dbReference type="EMBL" id="BAABDO010000255">
    <property type="protein sequence ID" value="GAA3509883.1"/>
    <property type="molecule type" value="Genomic_DNA"/>
</dbReference>
<name>A0ABP6UJT1_9ACTN</name>
<proteinExistence type="predicted"/>